<proteinExistence type="predicted"/>
<dbReference type="InterPro" id="IPR016035">
    <property type="entry name" value="Acyl_Trfase/lysoPLipase"/>
</dbReference>
<dbReference type="CDD" id="cd07199">
    <property type="entry name" value="Pat17_PNPLA8_PNPLA9_like"/>
    <property type="match status" value="1"/>
</dbReference>
<evidence type="ECO:0000256" key="2">
    <source>
        <dbReference type="ARBA" id="ARBA00022963"/>
    </source>
</evidence>
<dbReference type="GO" id="GO:0004620">
    <property type="term" value="F:phospholipase activity"/>
    <property type="evidence" value="ECO:0007669"/>
    <property type="project" value="TreeGrafter"/>
</dbReference>
<dbReference type="SUPFAM" id="SSF52151">
    <property type="entry name" value="FabD/lysophospholipase-like"/>
    <property type="match status" value="1"/>
</dbReference>
<feature type="short sequence motif" description="DGA/G" evidence="4">
    <location>
        <begin position="220"/>
        <end position="222"/>
    </location>
</feature>
<dbReference type="InterPro" id="IPR002641">
    <property type="entry name" value="PNPLA_dom"/>
</dbReference>
<dbReference type="GO" id="GO:0016042">
    <property type="term" value="P:lipid catabolic process"/>
    <property type="evidence" value="ECO:0007669"/>
    <property type="project" value="UniProtKB-UniRule"/>
</dbReference>
<dbReference type="AlphaFoldDB" id="A0A4R8DGG4"/>
<accession>A0A4R8DGG4</accession>
<keyword evidence="2 4" id="KW-0442">Lipid degradation</keyword>
<organism evidence="6 7">
    <name type="scientific">Dinghuibacter silviterrae</name>
    <dbReference type="NCBI Taxonomy" id="1539049"/>
    <lineage>
        <taxon>Bacteria</taxon>
        <taxon>Pseudomonadati</taxon>
        <taxon>Bacteroidota</taxon>
        <taxon>Chitinophagia</taxon>
        <taxon>Chitinophagales</taxon>
        <taxon>Chitinophagaceae</taxon>
        <taxon>Dinghuibacter</taxon>
    </lineage>
</organism>
<dbReference type="Proteomes" id="UP000294498">
    <property type="component" value="Unassembled WGS sequence"/>
</dbReference>
<dbReference type="PANTHER" id="PTHR24185">
    <property type="entry name" value="CALCIUM-INDEPENDENT PHOSPHOLIPASE A2-GAMMA"/>
    <property type="match status" value="1"/>
</dbReference>
<feature type="active site" description="Nucleophile" evidence="4">
    <location>
        <position position="47"/>
    </location>
</feature>
<comment type="caution">
    <text evidence="6">The sequence shown here is derived from an EMBL/GenBank/DDBJ whole genome shotgun (WGS) entry which is preliminary data.</text>
</comment>
<reference evidence="6 7" key="1">
    <citation type="submission" date="2019-03" db="EMBL/GenBank/DDBJ databases">
        <title>Genomic Encyclopedia of Type Strains, Phase IV (KMG-IV): sequencing the most valuable type-strain genomes for metagenomic binning, comparative biology and taxonomic classification.</title>
        <authorList>
            <person name="Goeker M."/>
        </authorList>
    </citation>
    <scope>NUCLEOTIDE SEQUENCE [LARGE SCALE GENOMIC DNA]</scope>
    <source>
        <strain evidence="6 7">DSM 100059</strain>
    </source>
</reference>
<evidence type="ECO:0000256" key="4">
    <source>
        <dbReference type="PROSITE-ProRule" id="PRU01161"/>
    </source>
</evidence>
<evidence type="ECO:0000256" key="3">
    <source>
        <dbReference type="ARBA" id="ARBA00023098"/>
    </source>
</evidence>
<evidence type="ECO:0000256" key="1">
    <source>
        <dbReference type="ARBA" id="ARBA00022801"/>
    </source>
</evidence>
<keyword evidence="7" id="KW-1185">Reference proteome</keyword>
<feature type="active site" description="Proton acceptor" evidence="4">
    <location>
        <position position="220"/>
    </location>
</feature>
<keyword evidence="3 4" id="KW-0443">Lipid metabolism</keyword>
<dbReference type="EMBL" id="SODV01000002">
    <property type="protein sequence ID" value="TDW96575.1"/>
    <property type="molecule type" value="Genomic_DNA"/>
</dbReference>
<feature type="domain" description="PNPLA" evidence="5">
    <location>
        <begin position="9"/>
        <end position="233"/>
    </location>
</feature>
<evidence type="ECO:0000313" key="7">
    <source>
        <dbReference type="Proteomes" id="UP000294498"/>
    </source>
</evidence>
<protein>
    <submittedName>
        <fullName evidence="6">Patatin-like phospholipase/acyl hydrolase</fullName>
    </submittedName>
</protein>
<name>A0A4R8DGG4_9BACT</name>
<sequence>MSNKSVIILAVDGGGIRGIIPAFILSQMEQMTGKSCYQMFDIIGGTSTGGIIAAALTTTNPNGIGLHPYSAGEVLDMYENEGGRIFVPQECDTEFCATYFADDGQGNGVEPYLQNQLGADTSLSLAKQVVTSLPGARVRQMFTTGYAVNSKDQCPGSPQPGVDYGPYLFNWADAAISEQDDYYVWEAARSSSAAPVFFPIAHVGGGNGVTSPASERWVVDGGVMSNNPAVWAVSEAFRTGLASSLNDIALISLGTGVYPGGAGVAIEKNSTWVDRVPRNGNWGGTPWAVFPMYDLECNLNKGRTILDVIMDSVQQVSCNQLAGLSRSGLEFYRLEPVLPQAQAAMDDISPANIQALLKYTMAYLEGAGAPVFQKILSVLQG</sequence>
<gene>
    <name evidence="6" type="ORF">EDB95_4408</name>
</gene>
<dbReference type="GO" id="GO:0016020">
    <property type="term" value="C:membrane"/>
    <property type="evidence" value="ECO:0007669"/>
    <property type="project" value="TreeGrafter"/>
</dbReference>
<dbReference type="RefSeq" id="WP_162852719.1">
    <property type="nucleotide sequence ID" value="NZ_SODV01000002.1"/>
</dbReference>
<dbReference type="Pfam" id="PF01734">
    <property type="entry name" value="Patatin"/>
    <property type="match status" value="2"/>
</dbReference>
<dbReference type="PANTHER" id="PTHR24185:SF1">
    <property type="entry name" value="CALCIUM-INDEPENDENT PHOSPHOLIPASE A2-GAMMA"/>
    <property type="match status" value="1"/>
</dbReference>
<dbReference type="Gene3D" id="3.40.1090.10">
    <property type="entry name" value="Cytosolic phospholipase A2 catalytic domain"/>
    <property type="match status" value="1"/>
</dbReference>
<evidence type="ECO:0000313" key="6">
    <source>
        <dbReference type="EMBL" id="TDW96575.1"/>
    </source>
</evidence>
<dbReference type="GO" id="GO:0006631">
    <property type="term" value="P:fatty acid metabolic process"/>
    <property type="evidence" value="ECO:0007669"/>
    <property type="project" value="TreeGrafter"/>
</dbReference>
<feature type="short sequence motif" description="GXSXG" evidence="4">
    <location>
        <begin position="45"/>
        <end position="49"/>
    </location>
</feature>
<evidence type="ECO:0000259" key="5">
    <source>
        <dbReference type="PROSITE" id="PS51635"/>
    </source>
</evidence>
<dbReference type="PROSITE" id="PS51635">
    <property type="entry name" value="PNPLA"/>
    <property type="match status" value="1"/>
</dbReference>
<feature type="short sequence motif" description="GXGXXG" evidence="4">
    <location>
        <begin position="13"/>
        <end position="18"/>
    </location>
</feature>
<keyword evidence="1 4" id="KW-0378">Hydrolase</keyword>